<keyword evidence="2" id="KW-0812">Transmembrane</keyword>
<dbReference type="EMBL" id="AP025225">
    <property type="protein sequence ID" value="BDB96415.1"/>
    <property type="molecule type" value="Genomic_DNA"/>
</dbReference>
<organism evidence="3 4">
    <name type="scientific">Candidatus Hydrogenosomobacter endosymbioticus</name>
    <dbReference type="NCBI Taxonomy" id="2558174"/>
    <lineage>
        <taxon>Bacteria</taxon>
        <taxon>Pseudomonadati</taxon>
        <taxon>Pseudomonadota</taxon>
        <taxon>Alphaproteobacteria</taxon>
        <taxon>Holosporales</taxon>
        <taxon>Holosporaceae</taxon>
        <taxon>Candidatus Hydrogenosomobacter</taxon>
    </lineage>
</organism>
<feature type="transmembrane region" description="Helical" evidence="2">
    <location>
        <begin position="29"/>
        <end position="57"/>
    </location>
</feature>
<proteinExistence type="predicted"/>
<evidence type="ECO:0000256" key="1">
    <source>
        <dbReference type="SAM" id="MobiDB-lite"/>
    </source>
</evidence>
<protein>
    <recommendedName>
        <fullName evidence="5">Transmembrane protein</fullName>
    </recommendedName>
</protein>
<evidence type="ECO:0000313" key="3">
    <source>
        <dbReference type="EMBL" id="BDB96415.1"/>
    </source>
</evidence>
<dbReference type="Proteomes" id="UP001320209">
    <property type="component" value="Chromosome"/>
</dbReference>
<keyword evidence="2" id="KW-1133">Transmembrane helix</keyword>
<feature type="compositionally biased region" description="Basic and acidic residues" evidence="1">
    <location>
        <begin position="86"/>
        <end position="103"/>
    </location>
</feature>
<accession>A0ABM7V9E0</accession>
<feature type="region of interest" description="Disordered" evidence="1">
    <location>
        <begin position="81"/>
        <end position="103"/>
    </location>
</feature>
<evidence type="ECO:0008006" key="5">
    <source>
        <dbReference type="Google" id="ProtNLM"/>
    </source>
</evidence>
<reference evidence="3" key="1">
    <citation type="submission" date="2021-10" db="EMBL/GenBank/DDBJ databases">
        <title>Genome Sequence of The Candidatus Hydrogeosomobacter endosymbioticus, an Intracellular Bacterial Symbiont of the Anaerobic Ciliate GW7.</title>
        <authorList>
            <person name="Shiohama Y."/>
            <person name="Shinzato N."/>
        </authorList>
    </citation>
    <scope>NUCLEOTIDE SEQUENCE [LARGE SCALE GENOMIC DNA]</scope>
    <source>
        <strain evidence="3">200920</strain>
    </source>
</reference>
<name>A0ABM7V9E0_9PROT</name>
<evidence type="ECO:0000313" key="4">
    <source>
        <dbReference type="Proteomes" id="UP001320209"/>
    </source>
</evidence>
<dbReference type="RefSeq" id="WP_236864772.1">
    <property type="nucleotide sequence ID" value="NZ_AP025225.1"/>
</dbReference>
<keyword evidence="4" id="KW-1185">Reference proteome</keyword>
<evidence type="ECO:0000256" key="2">
    <source>
        <dbReference type="SAM" id="Phobius"/>
    </source>
</evidence>
<keyword evidence="2" id="KW-0472">Membrane</keyword>
<sequence length="103" mass="12053">MYKDDQSETLRSVDKEEFLSRMKEFYIELIVYIVAFVLGAFGFPTWAPILAWGILLFGKAEKLGLFEGVWKSYVNSWYRRKPQGAVKEDRKQSDIKADEYGDK</sequence>
<gene>
    <name evidence="3" type="ORF">HYD_5480</name>
</gene>